<dbReference type="Pfam" id="PF07732">
    <property type="entry name" value="Cu-oxidase_3"/>
    <property type="match status" value="2"/>
</dbReference>
<keyword evidence="3" id="KW-0964">Secreted</keyword>
<reference evidence="11" key="4">
    <citation type="submission" date="2025-08" db="UniProtKB">
        <authorList>
            <consortium name="Ensembl"/>
        </authorList>
    </citation>
    <scope>IDENTIFICATION</scope>
</reference>
<evidence type="ECO:0000256" key="7">
    <source>
        <dbReference type="ARBA" id="ARBA00023180"/>
    </source>
</evidence>
<dbReference type="CDD" id="cd00057">
    <property type="entry name" value="FA58C"/>
    <property type="match status" value="2"/>
</dbReference>
<evidence type="ECO:0000313" key="11">
    <source>
        <dbReference type="Ensembl" id="ENSCMIP00000007556.1"/>
    </source>
</evidence>
<feature type="disulfide bond" evidence="8">
    <location>
        <begin position="1015"/>
        <end position="1019"/>
    </location>
</feature>
<sequence>IFNVHLNRQPWILGPTIRAEVNDKVIIHFKNLASRPYSIHPYGISYWKMSEGASYNDHTSASEKEDDVVKPKGEYVYVWEITDNLGPLDGDSRCLTSAYSSHVDQVRDFNSGLIGAILICKHGTLNSLGKQVNQQEFVLLFSVIDESKSWYLETDRIKYKIPGPRKSKRLMYSINGYINSSLPGQCHHLHRDVSWHLIAMGSVPNLFSIYFSGNGLLLRGHRVVSIELAIIIINYYVSQILKFLLSCSSVLTAGMTAYVTEEGICEEDSSHAPWQTLTWVETEEDEEDNDKDNFNIQMKYMMRTMSTKQRPIEWIHYITAEECDWDYAPSPPAPGSRSQKLERNPNRIGKEYKKAVYVEYTDNTFTIVKYKPNPKSSKGILGPVLRGEVGDRFKIVFKNLASRPYNLNPHGLTKIKVETAGDHHVMNHSVQPNEVVTYFWNVTESDGPTQSDPGCQTHFYFSSVDVVRDMASGLIGPMLICRKEMLNMNIDRSKYLLLSLFDENKSWYINENIQKYCEEPSSVNTKDPEFYQSNLMYSINGFVNESAPNLDFCLKEDIFWHVIVGAQNDILSLYFHGQTFKRDGIYEDVLTLFPFSGETIRMDMDNIGHQSVQANHSSNNASQSNRMKGITSSNQLQSNLSITGENAKQTHLLLENQILKQEDIVLTDGVKSNHSIKWPDKTTTKTRLPKVLTFEQISNNKTEGTKLRYNETNLGLKETQSATPNWTSSEEHLATGPRNSSQDSKESDYFDYEEYEKEGSGDINETDYGGIGGTNFRTFADLDWCPEDWPSLIPRSSGSHLRHFFIAAIETIWDYKGSQTAQASKVQQLRGQRLGNKFKKVVFQQYMDNTFRQPVIRGEFEEHLGILGPVIIAEVNEIIVVKFKNMASKPFSIHAHGVSRDIPEEYMDEEEKVIWPRKEEDIAYPNETKMYIWHVTKGSAPTNKDFDCRAWTYYSDVNPERDIHSGLIGPLIVCKAGTLNKVSDMTPKVQEFSLLFLTFDENKSWYLEDNIQIFCKTPCHIRPESPTFRASNRFHTINGYVAETLPGLVMAQYRLVRWYLINMAMSAEIYSVHFHSQPFAMRRTKEHRMGVYTLFPGGYQRGQSYTDCLSNIHNNSPLLSPNYHECRVPLGLESGRIEDSQLTASSHEGQWAPRLARLQNTGSINAWRPTGPRPWIQVDLRTPMLVHGIITQGAKRYFKQLYVKKFYITYSLDTITWKEYKANSVMPKMVFVGNTDGTGQVKNYFNPPIVARYIRVYPRPDKNLALRMELLGCDVQSCSLPLGMEKRIIKDIQLSASSFWVSMNAWTASLARLKQQGISNAWVPKRNNPHEWLQINFLRRKKITGIITQGASRLGWSMFVKEYTISHSDDGITWTVIQDKQSTKAKVFRGNVDNNSQASNTIEPPIFAQYLRIYPQNWHRNIALRVEILGCETEQRF</sequence>
<evidence type="ECO:0000256" key="4">
    <source>
        <dbReference type="ARBA" id="ARBA00022737"/>
    </source>
</evidence>
<dbReference type="PROSITE" id="PS50022">
    <property type="entry name" value="FA58C_3"/>
    <property type="match status" value="2"/>
</dbReference>
<comment type="subcellular location">
    <subcellularLocation>
        <location evidence="1">Secreted</location>
    </subcellularLocation>
</comment>
<dbReference type="InterPro" id="IPR050633">
    <property type="entry name" value="Neuropilin_MCO_CoagFactor"/>
</dbReference>
<feature type="disulfide bond" evidence="8">
    <location>
        <begin position="948"/>
        <end position="974"/>
    </location>
</feature>
<dbReference type="InParanoid" id="A0A4W3GVC1"/>
<dbReference type="PANTHER" id="PTHR46806">
    <property type="entry name" value="F5/8 TYPE C DOMAIN-CONTAINING PROTEIN"/>
    <property type="match status" value="1"/>
</dbReference>
<dbReference type="GO" id="GO:0005886">
    <property type="term" value="C:plasma membrane"/>
    <property type="evidence" value="ECO:0007669"/>
    <property type="project" value="TreeGrafter"/>
</dbReference>
<dbReference type="GO" id="GO:0005507">
    <property type="term" value="F:copper ion binding"/>
    <property type="evidence" value="ECO:0007669"/>
    <property type="project" value="InterPro"/>
</dbReference>
<proteinExistence type="inferred from homology"/>
<evidence type="ECO:0000259" key="10">
    <source>
        <dbReference type="PROSITE" id="PS50022"/>
    </source>
</evidence>
<evidence type="ECO:0000256" key="2">
    <source>
        <dbReference type="ARBA" id="ARBA00010609"/>
    </source>
</evidence>
<dbReference type="InterPro" id="IPR000421">
    <property type="entry name" value="FA58C"/>
</dbReference>
<reference evidence="12" key="1">
    <citation type="journal article" date="2006" name="Science">
        <title>Ancient noncoding elements conserved in the human genome.</title>
        <authorList>
            <person name="Venkatesh B."/>
            <person name="Kirkness E.F."/>
            <person name="Loh Y.H."/>
            <person name="Halpern A.L."/>
            <person name="Lee A.P."/>
            <person name="Johnson J."/>
            <person name="Dandona N."/>
            <person name="Viswanathan L.D."/>
            <person name="Tay A."/>
            <person name="Venter J.C."/>
            <person name="Strausberg R.L."/>
            <person name="Brenner S."/>
        </authorList>
    </citation>
    <scope>NUCLEOTIDE SEQUENCE [LARGE SCALE GENOMIC DNA]</scope>
</reference>
<evidence type="ECO:0000256" key="1">
    <source>
        <dbReference type="ARBA" id="ARBA00004613"/>
    </source>
</evidence>
<dbReference type="PANTHER" id="PTHR46806:SF7">
    <property type="entry name" value="COAGULATION FACTOR VIII"/>
    <property type="match status" value="1"/>
</dbReference>
<dbReference type="InterPro" id="IPR011707">
    <property type="entry name" value="Cu-oxidase-like_N"/>
</dbReference>
<feature type="disulfide bond" evidence="8">
    <location>
        <begin position="455"/>
        <end position="481"/>
    </location>
</feature>
<dbReference type="FunFam" id="2.60.120.260:FF:000002">
    <property type="entry name" value="Coagulation factor VIII"/>
    <property type="match status" value="2"/>
</dbReference>
<keyword evidence="12" id="KW-1185">Reference proteome</keyword>
<dbReference type="PROSITE" id="PS01285">
    <property type="entry name" value="FA58C_1"/>
    <property type="match status" value="2"/>
</dbReference>
<evidence type="ECO:0000313" key="12">
    <source>
        <dbReference type="Proteomes" id="UP000314986"/>
    </source>
</evidence>
<reference evidence="12" key="3">
    <citation type="journal article" date="2014" name="Nature">
        <title>Elephant shark genome provides unique insights into gnathostome evolution.</title>
        <authorList>
            <consortium name="International Elephant Shark Genome Sequencing Consortium"/>
            <person name="Venkatesh B."/>
            <person name="Lee A.P."/>
            <person name="Ravi V."/>
            <person name="Maurya A.K."/>
            <person name="Lian M.M."/>
            <person name="Swann J.B."/>
            <person name="Ohta Y."/>
            <person name="Flajnik M.F."/>
            <person name="Sutoh Y."/>
            <person name="Kasahara M."/>
            <person name="Hoon S."/>
            <person name="Gangu V."/>
            <person name="Roy S.W."/>
            <person name="Irimia M."/>
            <person name="Korzh V."/>
            <person name="Kondrychyn I."/>
            <person name="Lim Z.W."/>
            <person name="Tay B.H."/>
            <person name="Tohari S."/>
            <person name="Kong K.W."/>
            <person name="Ho S."/>
            <person name="Lorente-Galdos B."/>
            <person name="Quilez J."/>
            <person name="Marques-Bonet T."/>
            <person name="Raney B.J."/>
            <person name="Ingham P.W."/>
            <person name="Tay A."/>
            <person name="Hillier L.W."/>
            <person name="Minx P."/>
            <person name="Boehm T."/>
            <person name="Wilson R.K."/>
            <person name="Brenner S."/>
            <person name="Warren W.C."/>
        </authorList>
    </citation>
    <scope>NUCLEOTIDE SEQUENCE [LARGE SCALE GENOMIC DNA]</scope>
</reference>
<dbReference type="GeneTree" id="ENSGT00940000160294"/>
<dbReference type="SMART" id="SM00231">
    <property type="entry name" value="FA58C"/>
    <property type="match status" value="2"/>
</dbReference>
<evidence type="ECO:0000256" key="9">
    <source>
        <dbReference type="SAM" id="MobiDB-lite"/>
    </source>
</evidence>
<dbReference type="Gene3D" id="2.60.40.420">
    <property type="entry name" value="Cupredoxins - blue copper proteins"/>
    <property type="match status" value="6"/>
</dbReference>
<dbReference type="Proteomes" id="UP000314986">
    <property type="component" value="Unassembled WGS sequence"/>
</dbReference>
<feature type="disulfide bond" evidence="8">
    <location>
        <begin position="94"/>
        <end position="120"/>
    </location>
</feature>
<feature type="compositionally biased region" description="Polar residues" evidence="9">
    <location>
        <begin position="715"/>
        <end position="728"/>
    </location>
</feature>
<dbReference type="Ensembl" id="ENSCMIT00000007780.1">
    <property type="protein sequence ID" value="ENSCMIP00000007556.1"/>
    <property type="gene ID" value="ENSCMIG00000004126.1"/>
</dbReference>
<dbReference type="InterPro" id="IPR024715">
    <property type="entry name" value="Factor_5/8-like"/>
</dbReference>
<dbReference type="PIRSF" id="PIRSF000354">
    <property type="entry name" value="Factors_V_VIII"/>
    <property type="match status" value="1"/>
</dbReference>
<dbReference type="FunFam" id="2.60.40.420:FF:000028">
    <property type="entry name" value="Ceruloplasmin"/>
    <property type="match status" value="2"/>
</dbReference>
<reference evidence="11" key="5">
    <citation type="submission" date="2025-09" db="UniProtKB">
        <authorList>
            <consortium name="Ensembl"/>
        </authorList>
    </citation>
    <scope>IDENTIFICATION</scope>
</reference>
<dbReference type="InterPro" id="IPR008972">
    <property type="entry name" value="Cupredoxin"/>
</dbReference>
<dbReference type="STRING" id="7868.ENSCMIP00000007556"/>
<feature type="disulfide bond" evidence="8">
    <location>
        <begin position="1126"/>
        <end position="1273"/>
    </location>
</feature>
<dbReference type="PROSITE" id="PS01286">
    <property type="entry name" value="FA58C_2"/>
    <property type="match status" value="1"/>
</dbReference>
<keyword evidence="4" id="KW-0677">Repeat</keyword>
<protein>
    <recommendedName>
        <fullName evidence="10">F5/8 type C domain-containing protein</fullName>
    </recommendedName>
</protein>
<dbReference type="GO" id="GO:0005576">
    <property type="term" value="C:extracellular region"/>
    <property type="evidence" value="ECO:0007669"/>
    <property type="project" value="UniProtKB-SubCell"/>
</dbReference>
<feature type="region of interest" description="Disordered" evidence="9">
    <location>
        <begin position="715"/>
        <end position="753"/>
    </location>
</feature>
<organism evidence="11 12">
    <name type="scientific">Callorhinchus milii</name>
    <name type="common">Ghost shark</name>
    <dbReference type="NCBI Taxonomy" id="7868"/>
    <lineage>
        <taxon>Eukaryota</taxon>
        <taxon>Metazoa</taxon>
        <taxon>Chordata</taxon>
        <taxon>Craniata</taxon>
        <taxon>Vertebrata</taxon>
        <taxon>Chondrichthyes</taxon>
        <taxon>Holocephali</taxon>
        <taxon>Chimaeriformes</taxon>
        <taxon>Callorhinchidae</taxon>
        <taxon>Callorhinchus</taxon>
    </lineage>
</organism>
<dbReference type="SUPFAM" id="SSF49503">
    <property type="entry name" value="Cupredoxins"/>
    <property type="match status" value="6"/>
</dbReference>
<keyword evidence="5" id="KW-0106">Calcium</keyword>
<evidence type="ECO:0000256" key="5">
    <source>
        <dbReference type="ARBA" id="ARBA00022837"/>
    </source>
</evidence>
<comment type="similarity">
    <text evidence="2">Belongs to the multicopper oxidase family.</text>
</comment>
<evidence type="ECO:0000256" key="3">
    <source>
        <dbReference type="ARBA" id="ARBA00022525"/>
    </source>
</evidence>
<dbReference type="InterPro" id="IPR008979">
    <property type="entry name" value="Galactose-bd-like_sf"/>
</dbReference>
<feature type="domain" description="F5/8 type C" evidence="10">
    <location>
        <begin position="1278"/>
        <end position="1431"/>
    </location>
</feature>
<evidence type="ECO:0000256" key="8">
    <source>
        <dbReference type="PIRSR" id="PIRSR000354-1"/>
    </source>
</evidence>
<dbReference type="SUPFAM" id="SSF49785">
    <property type="entry name" value="Galactose-binding domain-like"/>
    <property type="match status" value="2"/>
</dbReference>
<dbReference type="Gene3D" id="2.60.120.260">
    <property type="entry name" value="Galactose-binding domain-like"/>
    <property type="match status" value="2"/>
</dbReference>
<gene>
    <name evidence="11" type="primary">f8</name>
</gene>
<keyword evidence="7" id="KW-0325">Glycoprotein</keyword>
<reference evidence="12" key="2">
    <citation type="journal article" date="2007" name="PLoS Biol.">
        <title>Survey sequencing and comparative analysis of the elephant shark (Callorhinchus milii) genome.</title>
        <authorList>
            <person name="Venkatesh B."/>
            <person name="Kirkness E.F."/>
            <person name="Loh Y.H."/>
            <person name="Halpern A.L."/>
            <person name="Lee A.P."/>
            <person name="Johnson J."/>
            <person name="Dandona N."/>
            <person name="Viswanathan L.D."/>
            <person name="Tay A."/>
            <person name="Venter J.C."/>
            <person name="Strausberg R.L."/>
            <person name="Brenner S."/>
        </authorList>
    </citation>
    <scope>NUCLEOTIDE SEQUENCE [LARGE SCALE GENOMIC DNA]</scope>
</reference>
<dbReference type="GO" id="GO:0038023">
    <property type="term" value="F:signaling receptor activity"/>
    <property type="evidence" value="ECO:0007669"/>
    <property type="project" value="TreeGrafter"/>
</dbReference>
<accession>A0A4W3GVC1</accession>
<feature type="domain" description="F5/8 type C" evidence="10">
    <location>
        <begin position="1126"/>
        <end position="1273"/>
    </location>
</feature>
<keyword evidence="6 8" id="KW-1015">Disulfide bond</keyword>
<dbReference type="Pfam" id="PF00754">
    <property type="entry name" value="F5_F8_type_C"/>
    <property type="match status" value="2"/>
</dbReference>
<name>A0A4W3GVC1_CALMI</name>
<evidence type="ECO:0000256" key="6">
    <source>
        <dbReference type="ARBA" id="ARBA00023157"/>
    </source>
</evidence>